<dbReference type="EMBL" id="BGPR01225354">
    <property type="protein sequence ID" value="GBN70830.1"/>
    <property type="molecule type" value="Genomic_DNA"/>
</dbReference>
<reference evidence="1 2" key="1">
    <citation type="journal article" date="2019" name="Sci. Rep.">
        <title>Orb-weaving spider Araneus ventricosus genome elucidates the spidroin gene catalogue.</title>
        <authorList>
            <person name="Kono N."/>
            <person name="Nakamura H."/>
            <person name="Ohtoshi R."/>
            <person name="Moran D.A.P."/>
            <person name="Shinohara A."/>
            <person name="Yoshida Y."/>
            <person name="Fujiwara M."/>
            <person name="Mori M."/>
            <person name="Tomita M."/>
            <person name="Arakawa K."/>
        </authorList>
    </citation>
    <scope>NUCLEOTIDE SEQUENCE [LARGE SCALE GENOMIC DNA]</scope>
</reference>
<dbReference type="OrthoDB" id="8059781at2759"/>
<evidence type="ECO:0000313" key="2">
    <source>
        <dbReference type="Proteomes" id="UP000499080"/>
    </source>
</evidence>
<feature type="non-terminal residue" evidence="1">
    <location>
        <position position="1"/>
    </location>
</feature>
<evidence type="ECO:0000313" key="1">
    <source>
        <dbReference type="EMBL" id="GBN70830.1"/>
    </source>
</evidence>
<proteinExistence type="predicted"/>
<gene>
    <name evidence="1" type="ORF">AVEN_165553_1</name>
</gene>
<keyword evidence="2" id="KW-1185">Reference proteome</keyword>
<name>A0A4Y2R5U3_ARAVE</name>
<protein>
    <submittedName>
        <fullName evidence="1">Uncharacterized protein</fullName>
    </submittedName>
</protein>
<organism evidence="1 2">
    <name type="scientific">Araneus ventricosus</name>
    <name type="common">Orbweaver spider</name>
    <name type="synonym">Epeira ventricosa</name>
    <dbReference type="NCBI Taxonomy" id="182803"/>
    <lineage>
        <taxon>Eukaryota</taxon>
        <taxon>Metazoa</taxon>
        <taxon>Ecdysozoa</taxon>
        <taxon>Arthropoda</taxon>
        <taxon>Chelicerata</taxon>
        <taxon>Arachnida</taxon>
        <taxon>Araneae</taxon>
        <taxon>Araneomorphae</taxon>
        <taxon>Entelegynae</taxon>
        <taxon>Araneoidea</taxon>
        <taxon>Araneidae</taxon>
        <taxon>Araneus</taxon>
    </lineage>
</organism>
<dbReference type="AlphaFoldDB" id="A0A4Y2R5U3"/>
<sequence length="115" mass="13559">YREDAPLWVYAWALSVSPRLEQNWPQYRGSYSYITGSYRTTPTEALQTITGIMPLRLKAQQEAIYINVTCLRKEKEFEGISHQSKDYEEKIKSLNVGKQRNNRVRIKTRESIFLL</sequence>
<comment type="caution">
    <text evidence="1">The sequence shown here is derived from an EMBL/GenBank/DDBJ whole genome shotgun (WGS) entry which is preliminary data.</text>
</comment>
<dbReference type="Proteomes" id="UP000499080">
    <property type="component" value="Unassembled WGS sequence"/>
</dbReference>
<accession>A0A4Y2R5U3</accession>